<evidence type="ECO:0000313" key="2">
    <source>
        <dbReference type="Proteomes" id="UP000011668"/>
    </source>
</evidence>
<dbReference type="EMBL" id="AFRT01000615">
    <property type="protein sequence ID" value="ELU43047.1"/>
    <property type="molecule type" value="Genomic_DNA"/>
</dbReference>
<comment type="caution">
    <text evidence="1">The sequence shown here is derived from an EMBL/GenBank/DDBJ whole genome shotgun (WGS) entry which is preliminary data.</text>
</comment>
<keyword evidence="2" id="KW-1185">Reference proteome</keyword>
<accession>L8X1S1</accession>
<gene>
    <name evidence="1" type="ORF">AG1IA_02925</name>
</gene>
<dbReference type="Proteomes" id="UP000011668">
    <property type="component" value="Unassembled WGS sequence"/>
</dbReference>
<name>L8X1S1_THACA</name>
<organism evidence="1 2">
    <name type="scientific">Thanatephorus cucumeris (strain AG1-IA)</name>
    <name type="common">Rice sheath blight fungus</name>
    <name type="synonym">Rhizoctonia solani</name>
    <dbReference type="NCBI Taxonomy" id="983506"/>
    <lineage>
        <taxon>Eukaryota</taxon>
        <taxon>Fungi</taxon>
        <taxon>Dikarya</taxon>
        <taxon>Basidiomycota</taxon>
        <taxon>Agaricomycotina</taxon>
        <taxon>Agaricomycetes</taxon>
        <taxon>Cantharellales</taxon>
        <taxon>Ceratobasidiaceae</taxon>
        <taxon>Rhizoctonia</taxon>
        <taxon>Rhizoctonia solani AG-1</taxon>
    </lineage>
</organism>
<reference evidence="1 2" key="1">
    <citation type="journal article" date="2013" name="Nat. Commun.">
        <title>The evolution and pathogenic mechanisms of the rice sheath blight pathogen.</title>
        <authorList>
            <person name="Zheng A."/>
            <person name="Lin R."/>
            <person name="Xu L."/>
            <person name="Qin P."/>
            <person name="Tang C."/>
            <person name="Ai P."/>
            <person name="Zhang D."/>
            <person name="Liu Y."/>
            <person name="Sun Z."/>
            <person name="Feng H."/>
            <person name="Wang Y."/>
            <person name="Chen Y."/>
            <person name="Liang X."/>
            <person name="Fu R."/>
            <person name="Li Q."/>
            <person name="Zhang J."/>
            <person name="Yu X."/>
            <person name="Xie Z."/>
            <person name="Ding L."/>
            <person name="Guan P."/>
            <person name="Tang J."/>
            <person name="Liang Y."/>
            <person name="Wang S."/>
            <person name="Deng Q."/>
            <person name="Li S."/>
            <person name="Zhu J."/>
            <person name="Wang L."/>
            <person name="Liu H."/>
            <person name="Li P."/>
        </authorList>
    </citation>
    <scope>NUCLEOTIDE SEQUENCE [LARGE SCALE GENOMIC DNA]</scope>
    <source>
        <strain evidence="2">AG-1 IA</strain>
    </source>
</reference>
<protein>
    <submittedName>
        <fullName evidence="1">Uncharacterized protein</fullName>
    </submittedName>
</protein>
<proteinExistence type="predicted"/>
<sequence>MPSQMGITGRVRVKTLIVATLSCLPNSMIRVLHVWAVSDLLACVCLRASSSWWMVMSPLIGRQLCDLVTVRYGLESTSVQVCTKSNILGTVRLSISPSPLETKSLVVLPRSPSLDYSRGQSEVLHTTGILVSVTSWK</sequence>
<evidence type="ECO:0000313" key="1">
    <source>
        <dbReference type="EMBL" id="ELU43047.1"/>
    </source>
</evidence>
<dbReference type="AlphaFoldDB" id="L8X1S1"/>
<dbReference type="HOGENOM" id="CLU_1866483_0_0_1"/>